<dbReference type="AlphaFoldDB" id="A0A409X578"/>
<dbReference type="EMBL" id="NHYD01002589">
    <property type="protein sequence ID" value="PPQ85953.1"/>
    <property type="molecule type" value="Genomic_DNA"/>
</dbReference>
<feature type="region of interest" description="Disordered" evidence="1">
    <location>
        <begin position="50"/>
        <end position="70"/>
    </location>
</feature>
<comment type="caution">
    <text evidence="2">The sequence shown here is derived from an EMBL/GenBank/DDBJ whole genome shotgun (WGS) entry which is preliminary data.</text>
</comment>
<evidence type="ECO:0000313" key="2">
    <source>
        <dbReference type="EMBL" id="PPQ85953.1"/>
    </source>
</evidence>
<protein>
    <submittedName>
        <fullName evidence="2">Uncharacterized protein</fullName>
    </submittedName>
</protein>
<feature type="region of interest" description="Disordered" evidence="1">
    <location>
        <begin position="1"/>
        <end position="31"/>
    </location>
</feature>
<sequence>MCTKDPNPGNISTHPNSLQLLPGTPSQSAPASGWPYCGYTAAWAPMYSPHPASVSPGTQPGSQWDSPRTLAARGGNPYHLYAQWTPGAYSSAFSAVGRSH</sequence>
<evidence type="ECO:0000256" key="1">
    <source>
        <dbReference type="SAM" id="MobiDB-lite"/>
    </source>
</evidence>
<name>A0A409X578_PSICY</name>
<dbReference type="InParanoid" id="A0A409X578"/>
<accession>A0A409X578</accession>
<feature type="compositionally biased region" description="Polar residues" evidence="1">
    <location>
        <begin position="55"/>
        <end position="66"/>
    </location>
</feature>
<dbReference type="Proteomes" id="UP000283269">
    <property type="component" value="Unassembled WGS sequence"/>
</dbReference>
<keyword evidence="3" id="KW-1185">Reference proteome</keyword>
<reference evidence="2 3" key="1">
    <citation type="journal article" date="2018" name="Evol. Lett.">
        <title>Horizontal gene cluster transfer increased hallucinogenic mushroom diversity.</title>
        <authorList>
            <person name="Reynolds H.T."/>
            <person name="Vijayakumar V."/>
            <person name="Gluck-Thaler E."/>
            <person name="Korotkin H.B."/>
            <person name="Matheny P.B."/>
            <person name="Slot J.C."/>
        </authorList>
    </citation>
    <scope>NUCLEOTIDE SEQUENCE [LARGE SCALE GENOMIC DNA]</scope>
    <source>
        <strain evidence="2 3">2631</strain>
    </source>
</reference>
<gene>
    <name evidence="2" type="ORF">CVT25_001804</name>
</gene>
<organism evidence="2 3">
    <name type="scientific">Psilocybe cyanescens</name>
    <dbReference type="NCBI Taxonomy" id="93625"/>
    <lineage>
        <taxon>Eukaryota</taxon>
        <taxon>Fungi</taxon>
        <taxon>Dikarya</taxon>
        <taxon>Basidiomycota</taxon>
        <taxon>Agaricomycotina</taxon>
        <taxon>Agaricomycetes</taxon>
        <taxon>Agaricomycetidae</taxon>
        <taxon>Agaricales</taxon>
        <taxon>Agaricineae</taxon>
        <taxon>Strophariaceae</taxon>
        <taxon>Psilocybe</taxon>
    </lineage>
</organism>
<evidence type="ECO:0000313" key="3">
    <source>
        <dbReference type="Proteomes" id="UP000283269"/>
    </source>
</evidence>
<proteinExistence type="predicted"/>
<feature type="compositionally biased region" description="Polar residues" evidence="1">
    <location>
        <begin position="9"/>
        <end position="30"/>
    </location>
</feature>